<sequence length="241" mass="28306">MDQAGYIQNGNTILTSFGANPCVIIGIHNEKYGIFMLHGCNTRSIEETLKANICCFMDQVSFHISSGSRSTLYNSMVSWAKNQPGIKDINCHDSTSFWLDIYGNFGTDSQYNNLSIPFGKFDEYKIILNEYNPQKYDFVCGVPYEKKFIWDNLAFHAYTISHYTNQPETNNSEINYNKYDEFEFIIDKHYEHHVYDNSISIGREKLILSHNIKQKYETNKRPYKLPKLYNNHKKAKRNFRY</sequence>
<organism evidence="1">
    <name type="scientific">Hokovirus HKV1</name>
    <dbReference type="NCBI Taxonomy" id="1977638"/>
    <lineage>
        <taxon>Viruses</taxon>
        <taxon>Varidnaviria</taxon>
        <taxon>Bamfordvirae</taxon>
        <taxon>Nucleocytoviricota</taxon>
        <taxon>Megaviricetes</taxon>
        <taxon>Imitervirales</taxon>
        <taxon>Mimiviridae</taxon>
        <taxon>Klosneuvirinae</taxon>
        <taxon>Hokovirus</taxon>
    </lineage>
</organism>
<evidence type="ECO:0000313" key="1">
    <source>
        <dbReference type="EMBL" id="ARF11129.1"/>
    </source>
</evidence>
<proteinExistence type="predicted"/>
<gene>
    <name evidence="1" type="ORF">Hokovirus_5_11</name>
</gene>
<dbReference type="EMBL" id="KY684107">
    <property type="protein sequence ID" value="ARF11129.1"/>
    <property type="molecule type" value="Genomic_DNA"/>
</dbReference>
<protein>
    <submittedName>
        <fullName evidence="1">Uncharacterized protein</fullName>
    </submittedName>
</protein>
<name>A0A1V0SHD3_9VIRU</name>
<reference evidence="1" key="1">
    <citation type="journal article" date="2017" name="Science">
        <title>Giant viruses with an expanded complement of translation system components.</title>
        <authorList>
            <person name="Schulz F."/>
            <person name="Yutin N."/>
            <person name="Ivanova N.N."/>
            <person name="Ortega D.R."/>
            <person name="Lee T.K."/>
            <person name="Vierheilig J."/>
            <person name="Daims H."/>
            <person name="Horn M."/>
            <person name="Wagner M."/>
            <person name="Jensen G.J."/>
            <person name="Kyrpides N.C."/>
            <person name="Koonin E.V."/>
            <person name="Woyke T."/>
        </authorList>
    </citation>
    <scope>NUCLEOTIDE SEQUENCE</scope>
    <source>
        <strain evidence="1">HKV1</strain>
    </source>
</reference>
<accession>A0A1V0SHD3</accession>